<evidence type="ECO:0000313" key="12">
    <source>
        <dbReference type="VGNC" id="VGNC:14741"/>
    </source>
</evidence>
<dbReference type="GO" id="GO:0005581">
    <property type="term" value="C:collagen trimer"/>
    <property type="evidence" value="ECO:0007669"/>
    <property type="project" value="UniProtKB-KW"/>
</dbReference>
<feature type="region of interest" description="Disordered" evidence="7">
    <location>
        <begin position="387"/>
        <end position="439"/>
    </location>
</feature>
<feature type="compositionally biased region" description="Low complexity" evidence="7">
    <location>
        <begin position="950"/>
        <end position="961"/>
    </location>
</feature>
<dbReference type="GeneTree" id="ENSGT00940000162394"/>
<feature type="region of interest" description="Disordered" evidence="7">
    <location>
        <begin position="725"/>
        <end position="775"/>
    </location>
</feature>
<dbReference type="InterPro" id="IPR000885">
    <property type="entry name" value="Fib_collagen_C"/>
</dbReference>
<dbReference type="Gene3D" id="1.20.5.320">
    <property type="entry name" value="6-Phosphogluconate Dehydrogenase, domain 3"/>
    <property type="match status" value="1"/>
</dbReference>
<dbReference type="GO" id="GO:0005201">
    <property type="term" value="F:extracellular matrix structural constituent"/>
    <property type="evidence" value="ECO:0007669"/>
    <property type="project" value="InterPro"/>
</dbReference>
<feature type="compositionally biased region" description="Pro residues" evidence="7">
    <location>
        <begin position="1147"/>
        <end position="1161"/>
    </location>
</feature>
<proteinExistence type="predicted"/>
<dbReference type="InterPro" id="IPR050938">
    <property type="entry name" value="Collagen_Structural_Proteins"/>
</dbReference>
<feature type="compositionally biased region" description="Pro residues" evidence="7">
    <location>
        <begin position="406"/>
        <end position="424"/>
    </location>
</feature>
<feature type="region of interest" description="Disordered" evidence="7">
    <location>
        <begin position="984"/>
        <end position="1029"/>
    </location>
</feature>
<dbReference type="InterPro" id="IPR013320">
    <property type="entry name" value="ConA-like_dom_sf"/>
</dbReference>
<dbReference type="PROSITE" id="PS51461">
    <property type="entry name" value="NC1_FIB"/>
    <property type="match status" value="1"/>
</dbReference>
<name>A0A2I3SYX3_PANTR</name>
<keyword evidence="6" id="KW-0176">Collagen</keyword>
<dbReference type="Gene3D" id="2.60.120.200">
    <property type="match status" value="1"/>
</dbReference>
<dbReference type="Gene3D" id="2.60.120.1000">
    <property type="match status" value="1"/>
</dbReference>
<dbReference type="SUPFAM" id="SSF49899">
    <property type="entry name" value="Concanavalin A-like lectins/glucanases"/>
    <property type="match status" value="1"/>
</dbReference>
<feature type="chain" id="PRO_5014120036" evidence="8">
    <location>
        <begin position="30"/>
        <end position="1458"/>
    </location>
</feature>
<dbReference type="VGNC" id="VGNC:14741">
    <property type="gene designation" value="COL5A3"/>
</dbReference>
<evidence type="ECO:0000256" key="8">
    <source>
        <dbReference type="SAM" id="SignalP"/>
    </source>
</evidence>
<feature type="compositionally biased region" description="Low complexity" evidence="7">
    <location>
        <begin position="426"/>
        <end position="439"/>
    </location>
</feature>
<dbReference type="FunFam" id="2.60.120.1000:FF:000007">
    <property type="entry name" value="Collagen type V alpha 3 chain"/>
    <property type="match status" value="1"/>
</dbReference>
<evidence type="ECO:0000256" key="1">
    <source>
        <dbReference type="ARBA" id="ARBA00004613"/>
    </source>
</evidence>
<evidence type="ECO:0000256" key="4">
    <source>
        <dbReference type="ARBA" id="ARBA00022729"/>
    </source>
</evidence>
<sequence length="1458" mass="149670">MGNRRGLGQPRAGLCLLLAALQLLPGTQADPVDVLKALGVRGGQAGVPEGPGFCPQRTPEGDRAFRIGQASTLGIPTWELFPEGHFPENFSLLITLRGQPANQSVLLSIYDERGARQLGLALGPALGLLGDPFRPLPQQVNLTDGRWHRVAVSIDGEMVTLVTDCEAQPPVLGHGPRFISIAGLTVLGTQDLGEKTFEGDIQELLISPDPQAAFQACERYLPDCDNLAPAATVAPQGEPETPRPRRKGKGKGRKKGRGRKGKGRKKNKEILTSSPPPDSPENQTSTDIPKTETPAPNLPPTPTPLVVTSTVTTGLNATILEGSLDPDSGTELGTLETKAAREDEEGDDSTMGPDFRAAEYPSRTQFQIFPGAGEKGAKGEPAVIEKGQQFEGPPGAPGPQGVVGPSGPPGPPGFPGDPGPPGPAGLPGIPGIDGIRGPPGTVIMMPFQFAGGSFKGPPVSFQQAQAQAVLQQTQLSMKGPPGPVGLTGRPGPVGLPGHPGLKGEEGAEGPQVRLVEIGQDRMGIAFPQDHRIQCWMGKMPKGLGIPLQLITFLENGGSHLESQNFGRPRALSTSVSPLLFIFFQGPPGNPGIPGLPGSDGPPGHPGHEGPTGEKGAQGPPGSAGPPGYPGPRGVKVGDTGGEDGFPGFKGDVGLKGDQGKPGAPGPRGEDGPEGPKGQAGQAGEEGPPGSAGEKVNDSPPSSLPQSRCPQSFPSALCPLPFGKAGLLSDSPRPPPLNRTLLPHQGKTGEVGPLGERGPPGPPGPPGEQGLPGLEGREGAKVRHCPLEILVEHPRSTKDSESLLLVLYLTHHPCSQGSPGERGPLGPAGGIGLPGQSGSQGPVGTAGEKGSPGERGPPGPTGKDGIPGPLGPLGPPGAAGPSGEEGDKGDVGAPGHKGSKGDKGDVGPPGQPGIRGPAGHPGPPGADGAQGRRGPPGLFGQKGDDGVRGFVGVIGPPGLQGLPGPPGEKGEVGDVGSMVCTPRGRWEGEDGGGHCHFKGPEAPGPRGPQGPSGSEVRALGGPGRLRDGDTHFLRRGYWDSTVPLLPLGTPGLPGGVGQPGAVGEKGEPGPDGPPGRTGPMGARGPPGRVGPEGLRGIPGPVVSGAGQGWDRVDPAPLCLLPGHIGLIGLIGPPGEAGEKGDQGLPGVQGPPGPKGDPGPPGPIGSLGHPGPPGVAVSMQGIFCGMRSLRWSRPGPQLSLSGPPAELHGLRRRRRFVPVPLPVVEGGLEEVLASLTSLSLELEQLRRPPGTAERPGLVCHELHRNHPHLPDGEYWIDPNQGCARDSFRVFCNFTAGGETCLYPDKKFEIVKLASWSKEKPGGWYSTFRRGKKFSYVDADGSPVNVVQLNFLKLLSATARQNFTYSCQNAAAWLDEATGDYSHSARFLGTNGEELSFNQTTAATVSVPQDGCRLRKGQTKTLFEFSSSRAGFLPLWDVAATDFGQTNQKFGFELGPVCFSS</sequence>
<dbReference type="Pfam" id="PF01410">
    <property type="entry name" value="COLFI"/>
    <property type="match status" value="1"/>
</dbReference>
<evidence type="ECO:0000256" key="7">
    <source>
        <dbReference type="SAM" id="MobiDB-lite"/>
    </source>
</evidence>
<feature type="compositionally biased region" description="Basic residues" evidence="7">
    <location>
        <begin position="244"/>
        <end position="267"/>
    </location>
</feature>
<keyword evidence="2" id="KW-0964">Secreted</keyword>
<dbReference type="InterPro" id="IPR008160">
    <property type="entry name" value="Collagen"/>
</dbReference>
<feature type="region of interest" description="Disordered" evidence="7">
    <location>
        <begin position="813"/>
        <end position="970"/>
    </location>
</feature>
<dbReference type="Bgee" id="ENSPTRG00000010454">
    <property type="expression patterns" value="Expressed in superior frontal gyrus and 16 other cell types or tissues"/>
</dbReference>
<evidence type="ECO:0000256" key="6">
    <source>
        <dbReference type="ARBA" id="ARBA00023119"/>
    </source>
</evidence>
<keyword evidence="3" id="KW-0272">Extracellular matrix</keyword>
<feature type="region of interest" description="Disordered" evidence="7">
    <location>
        <begin position="320"/>
        <end position="354"/>
    </location>
</feature>
<reference evidence="10" key="2">
    <citation type="submission" date="2025-08" db="UniProtKB">
        <authorList>
            <consortium name="Ensembl"/>
        </authorList>
    </citation>
    <scope>IDENTIFICATION</scope>
</reference>
<feature type="region of interest" description="Disordered" evidence="7">
    <location>
        <begin position="1130"/>
        <end position="1170"/>
    </location>
</feature>
<dbReference type="FunFam" id="2.60.120.200:FF:000136">
    <property type="entry name" value="Collagen type V alpha 3 chain"/>
    <property type="match status" value="1"/>
</dbReference>
<dbReference type="GO" id="GO:0005788">
    <property type="term" value="C:endoplasmic reticulum lumen"/>
    <property type="evidence" value="ECO:0007669"/>
    <property type="project" value="UniProtKB-ARBA"/>
</dbReference>
<reference evidence="10" key="3">
    <citation type="submission" date="2025-09" db="UniProtKB">
        <authorList>
            <consortium name="Ensembl"/>
        </authorList>
    </citation>
    <scope>IDENTIFICATION</scope>
</reference>
<protein>
    <submittedName>
        <fullName evidence="10">Collagen type V alpha 3 chain</fullName>
    </submittedName>
</protein>
<reference evidence="10 11" key="1">
    <citation type="journal article" date="2005" name="Nature">
        <title>Initial sequence of the chimpanzee genome and comparison with the human genome.</title>
        <authorList>
            <consortium name="Chimpanzee sequencing and analysis consortium"/>
        </authorList>
    </citation>
    <scope>NUCLEOTIDE SEQUENCE [LARGE SCALE GENOMIC DNA]</scope>
</reference>
<evidence type="ECO:0000313" key="11">
    <source>
        <dbReference type="Proteomes" id="UP000002277"/>
    </source>
</evidence>
<keyword evidence="5" id="KW-0677">Repeat</keyword>
<dbReference type="SMART" id="SM00210">
    <property type="entry name" value="TSPN"/>
    <property type="match status" value="1"/>
</dbReference>
<evidence type="ECO:0000256" key="5">
    <source>
        <dbReference type="ARBA" id="ARBA00022737"/>
    </source>
</evidence>
<feature type="signal peptide" evidence="8">
    <location>
        <begin position="1"/>
        <end position="29"/>
    </location>
</feature>
<dbReference type="Ensembl" id="ENSPTRT00000108905.1">
    <property type="protein sequence ID" value="ENSPTRP00000082157.1"/>
    <property type="gene ID" value="ENSPTRG00000010454.5"/>
</dbReference>
<feature type="region of interest" description="Disordered" evidence="7">
    <location>
        <begin position="587"/>
        <end position="711"/>
    </location>
</feature>
<dbReference type="PANTHER" id="PTHR37456">
    <property type="entry name" value="SI:CH211-266K2.1"/>
    <property type="match status" value="1"/>
</dbReference>
<evidence type="ECO:0000256" key="3">
    <source>
        <dbReference type="ARBA" id="ARBA00022530"/>
    </source>
</evidence>
<keyword evidence="11" id="KW-1185">Reference proteome</keyword>
<feature type="compositionally biased region" description="Low complexity" evidence="7">
    <location>
        <begin position="675"/>
        <end position="693"/>
    </location>
</feature>
<keyword evidence="4 8" id="KW-0732">Signal</keyword>
<dbReference type="EMBL" id="AACZ04030718">
    <property type="status" value="NOT_ANNOTATED_CDS"/>
    <property type="molecule type" value="Genomic_DNA"/>
</dbReference>
<feature type="region of interest" description="Disordered" evidence="7">
    <location>
        <begin position="1047"/>
        <end position="1107"/>
    </location>
</feature>
<evidence type="ECO:0000256" key="2">
    <source>
        <dbReference type="ARBA" id="ARBA00022525"/>
    </source>
</evidence>
<feature type="compositionally biased region" description="Polar residues" evidence="7">
    <location>
        <begin position="698"/>
        <end position="711"/>
    </location>
</feature>
<evidence type="ECO:0000313" key="10">
    <source>
        <dbReference type="Ensembl" id="ENSPTRP00000082157.1"/>
    </source>
</evidence>
<feature type="compositionally biased region" description="Low complexity" evidence="7">
    <location>
        <begin position="925"/>
        <end position="935"/>
    </location>
</feature>
<feature type="compositionally biased region" description="Gly residues" evidence="7">
    <location>
        <begin position="825"/>
        <end position="834"/>
    </location>
</feature>
<evidence type="ECO:0000259" key="9">
    <source>
        <dbReference type="PROSITE" id="PS51461"/>
    </source>
</evidence>
<feature type="region of interest" description="Disordered" evidence="7">
    <location>
        <begin position="230"/>
        <end position="305"/>
    </location>
</feature>
<comment type="subcellular location">
    <subcellularLocation>
        <location evidence="1">Secreted</location>
    </subcellularLocation>
</comment>
<feature type="domain" description="Fibrillar collagen NC1" evidence="9">
    <location>
        <begin position="1227"/>
        <end position="1457"/>
    </location>
</feature>
<dbReference type="Proteomes" id="UP000002277">
    <property type="component" value="Chromosome 19"/>
</dbReference>
<accession>A0A2I3SYX3</accession>
<dbReference type="PANTHER" id="PTHR37456:SF6">
    <property type="entry name" value="COLLAGEN ALPHA-1(XXIII) CHAIN-LIKE ISOFORM X2"/>
    <property type="match status" value="1"/>
</dbReference>
<gene>
    <name evidence="10 12" type="primary">COL5A3</name>
</gene>
<organism evidence="10 11">
    <name type="scientific">Pan troglodytes</name>
    <name type="common">Chimpanzee</name>
    <dbReference type="NCBI Taxonomy" id="9598"/>
    <lineage>
        <taxon>Eukaryota</taxon>
        <taxon>Metazoa</taxon>
        <taxon>Chordata</taxon>
        <taxon>Craniata</taxon>
        <taxon>Vertebrata</taxon>
        <taxon>Euteleostomi</taxon>
        <taxon>Mammalia</taxon>
        <taxon>Eutheria</taxon>
        <taxon>Euarchontoglires</taxon>
        <taxon>Primates</taxon>
        <taxon>Haplorrhini</taxon>
        <taxon>Catarrhini</taxon>
        <taxon>Hominidae</taxon>
        <taxon>Pan</taxon>
    </lineage>
</organism>
<dbReference type="SMART" id="SM00038">
    <property type="entry name" value="COLFI"/>
    <property type="match status" value="1"/>
</dbReference>
<dbReference type="GO" id="GO:0005576">
    <property type="term" value="C:extracellular region"/>
    <property type="evidence" value="ECO:0007669"/>
    <property type="project" value="UniProtKB-SubCell"/>
</dbReference>
<feature type="compositionally biased region" description="Gly residues" evidence="7">
    <location>
        <begin position="1050"/>
        <end position="1059"/>
    </location>
</feature>
<dbReference type="InterPro" id="IPR048287">
    <property type="entry name" value="TSPN-like_N"/>
</dbReference>
<dbReference type="Pfam" id="PF01391">
    <property type="entry name" value="Collagen"/>
    <property type="match status" value="6"/>
</dbReference>